<keyword evidence="2" id="KW-1185">Reference proteome</keyword>
<accession>A0A840E9B1</accession>
<dbReference type="AlphaFoldDB" id="A0A840E9B1"/>
<dbReference type="RefSeq" id="WP_183496383.1">
    <property type="nucleotide sequence ID" value="NZ_JACIFF010000007.1"/>
</dbReference>
<gene>
    <name evidence="1" type="ORF">GGR28_002775</name>
</gene>
<dbReference type="EMBL" id="JACIFF010000007">
    <property type="protein sequence ID" value="MBB4080145.1"/>
    <property type="molecule type" value="Genomic_DNA"/>
</dbReference>
<proteinExistence type="predicted"/>
<sequence length="234" mass="26541">MTTPEFIDLLQSLRLHLDQPTKLSLDGFIRSLANRDAPTQPIPEAEVLALCSALRELEYKPTVTQVAKVLIGSRSIADPRLRGLPGYRKYRGTFSRKAIRELLLGYKSVIEGPDDKSTPQIKQSVNEPWRAIDFFTTAAFDKLSDEKATELYREVIGLGLRKSSDQLPEFMARARKNLPRAFEPWTREERALLIEAMCYTNDGEKLASIFGRSPAAVRREGQRLIYNSQKKEVA</sequence>
<protein>
    <submittedName>
        <fullName evidence="1">Uncharacterized protein</fullName>
    </submittedName>
</protein>
<organism evidence="1 2">
    <name type="scientific">Neolewinella aquimaris</name>
    <dbReference type="NCBI Taxonomy" id="1835722"/>
    <lineage>
        <taxon>Bacteria</taxon>
        <taxon>Pseudomonadati</taxon>
        <taxon>Bacteroidota</taxon>
        <taxon>Saprospiria</taxon>
        <taxon>Saprospirales</taxon>
        <taxon>Lewinellaceae</taxon>
        <taxon>Neolewinella</taxon>
    </lineage>
</organism>
<evidence type="ECO:0000313" key="2">
    <source>
        <dbReference type="Proteomes" id="UP000576209"/>
    </source>
</evidence>
<dbReference type="Proteomes" id="UP000576209">
    <property type="component" value="Unassembled WGS sequence"/>
</dbReference>
<comment type="caution">
    <text evidence="1">The sequence shown here is derived from an EMBL/GenBank/DDBJ whole genome shotgun (WGS) entry which is preliminary data.</text>
</comment>
<evidence type="ECO:0000313" key="1">
    <source>
        <dbReference type="EMBL" id="MBB4080145.1"/>
    </source>
</evidence>
<name>A0A840E9B1_9BACT</name>
<reference evidence="1 2" key="1">
    <citation type="submission" date="2020-08" db="EMBL/GenBank/DDBJ databases">
        <title>Genomic Encyclopedia of Type Strains, Phase IV (KMG-IV): sequencing the most valuable type-strain genomes for metagenomic binning, comparative biology and taxonomic classification.</title>
        <authorList>
            <person name="Goeker M."/>
        </authorList>
    </citation>
    <scope>NUCLEOTIDE SEQUENCE [LARGE SCALE GENOMIC DNA]</scope>
    <source>
        <strain evidence="1 2">DSM 105137</strain>
    </source>
</reference>